<evidence type="ECO:0000256" key="1">
    <source>
        <dbReference type="SAM" id="MobiDB-lite"/>
    </source>
</evidence>
<dbReference type="AlphaFoldDB" id="A0A1I5WNB3"/>
<dbReference type="Proteomes" id="UP000199137">
    <property type="component" value="Unassembled WGS sequence"/>
</dbReference>
<organism evidence="2 3">
    <name type="scientific">Amycolatopsis rubida</name>
    <dbReference type="NCBI Taxonomy" id="112413"/>
    <lineage>
        <taxon>Bacteria</taxon>
        <taxon>Bacillati</taxon>
        <taxon>Actinomycetota</taxon>
        <taxon>Actinomycetes</taxon>
        <taxon>Pseudonocardiales</taxon>
        <taxon>Pseudonocardiaceae</taxon>
        <taxon>Amycolatopsis</taxon>
    </lineage>
</organism>
<reference evidence="2 3" key="1">
    <citation type="submission" date="2016-10" db="EMBL/GenBank/DDBJ databases">
        <authorList>
            <person name="de Groot N.N."/>
        </authorList>
    </citation>
    <scope>NUCLEOTIDE SEQUENCE [LARGE SCALE GENOMIC DNA]</scope>
    <source>
        <strain evidence="2 3">DSM 44637</strain>
    </source>
</reference>
<gene>
    <name evidence="2" type="ORF">SAMN05421854_109312</name>
</gene>
<sequence>MLEKASTADVHYGEHLVDVDVTAAGVRVETGSARTSWWLLREPGHLSGHGCFPPREFGSDMRMFAGGGVTVAIRPGRGGGQALIAVRAPRREDFARGGAAQRKFVADSIKRAGTADDWHLPSALDAIAHDPGFYCDELVKVAAPSRSAGRAVLLADGRARHRDGDHGRGGVGRCGRGRRPRQSRNPDAPVRPLGTTTLKRWAPDTVRQARRSAMAMRMFTRTPLRRLLARAGNLPPWYA</sequence>
<evidence type="ECO:0000313" key="2">
    <source>
        <dbReference type="EMBL" id="SFQ21170.1"/>
    </source>
</evidence>
<dbReference type="EMBL" id="FOWC01000009">
    <property type="protein sequence ID" value="SFQ21170.1"/>
    <property type="molecule type" value="Genomic_DNA"/>
</dbReference>
<dbReference type="STRING" id="112413.SAMN05421854_109312"/>
<accession>A0A1I5WNB3</accession>
<protein>
    <submittedName>
        <fullName evidence="2">Uncharacterized protein</fullName>
    </submittedName>
</protein>
<name>A0A1I5WNB3_9PSEU</name>
<evidence type="ECO:0000313" key="3">
    <source>
        <dbReference type="Proteomes" id="UP000199137"/>
    </source>
</evidence>
<feature type="region of interest" description="Disordered" evidence="1">
    <location>
        <begin position="160"/>
        <end position="195"/>
    </location>
</feature>
<proteinExistence type="predicted"/>